<dbReference type="Pfam" id="PF12770">
    <property type="entry name" value="CHAT"/>
    <property type="match status" value="1"/>
</dbReference>
<evidence type="ECO:0000256" key="1">
    <source>
        <dbReference type="SAM" id="MobiDB-lite"/>
    </source>
</evidence>
<name>A0AAN6UX87_9PEZI</name>
<gene>
    <name evidence="3" type="ORF">C8A04DRAFT_33022</name>
</gene>
<dbReference type="RefSeq" id="XP_062632887.1">
    <property type="nucleotide sequence ID" value="XM_062782297.1"/>
</dbReference>
<dbReference type="Gene3D" id="1.25.40.10">
    <property type="entry name" value="Tetratricopeptide repeat domain"/>
    <property type="match status" value="1"/>
</dbReference>
<proteinExistence type="predicted"/>
<reference evidence="3" key="1">
    <citation type="journal article" date="2023" name="Mol. Phylogenet. Evol.">
        <title>Genome-scale phylogeny and comparative genomics of the fungal order Sordariales.</title>
        <authorList>
            <person name="Hensen N."/>
            <person name="Bonometti L."/>
            <person name="Westerberg I."/>
            <person name="Brannstrom I.O."/>
            <person name="Guillou S."/>
            <person name="Cros-Aarteil S."/>
            <person name="Calhoun S."/>
            <person name="Haridas S."/>
            <person name="Kuo A."/>
            <person name="Mondo S."/>
            <person name="Pangilinan J."/>
            <person name="Riley R."/>
            <person name="LaButti K."/>
            <person name="Andreopoulos B."/>
            <person name="Lipzen A."/>
            <person name="Chen C."/>
            <person name="Yan M."/>
            <person name="Daum C."/>
            <person name="Ng V."/>
            <person name="Clum A."/>
            <person name="Steindorff A."/>
            <person name="Ohm R.A."/>
            <person name="Martin F."/>
            <person name="Silar P."/>
            <person name="Natvig D.O."/>
            <person name="Lalanne C."/>
            <person name="Gautier V."/>
            <person name="Ament-Velasquez S.L."/>
            <person name="Kruys A."/>
            <person name="Hutchinson M.I."/>
            <person name="Powell A.J."/>
            <person name="Barry K."/>
            <person name="Miller A.N."/>
            <person name="Grigoriev I.V."/>
            <person name="Debuchy R."/>
            <person name="Gladieux P."/>
            <person name="Hiltunen Thoren M."/>
            <person name="Johannesson H."/>
        </authorList>
    </citation>
    <scope>NUCLEOTIDE SEQUENCE</scope>
    <source>
        <strain evidence="3">CBS 141.50</strain>
    </source>
</reference>
<evidence type="ECO:0000259" key="2">
    <source>
        <dbReference type="Pfam" id="PF12770"/>
    </source>
</evidence>
<protein>
    <submittedName>
        <fullName evidence="3">CHAT domain-containing protein</fullName>
    </submittedName>
</protein>
<accession>A0AAN6UX87</accession>
<dbReference type="EMBL" id="MU853660">
    <property type="protein sequence ID" value="KAK4139516.1"/>
    <property type="molecule type" value="Genomic_DNA"/>
</dbReference>
<keyword evidence="4" id="KW-1185">Reference proteome</keyword>
<comment type="caution">
    <text evidence="3">The sequence shown here is derived from an EMBL/GenBank/DDBJ whole genome shotgun (WGS) entry which is preliminary data.</text>
</comment>
<sequence>MLAALWQLPLGYLTAGMDYARAVLSGVHTTLAQLIVQYTVPPSPIRTVDTVLDAIYSLELDDTIPGDWVQQLSLDRLWLSEHLRNPEFTYFLCQETYKRYRHGGMPQDLLAAVFLARETLQVFGAEPPSSFHLPSAPPDRHSRAINSGNEPDLKAKAAIVYADLTGCLFEREKNPRNYAIAIRSAVYAVRESASASVKALALDVLSNIYELKWQKDHILGDLSDSIEASKSALELCARDNEHWPVIADNYAGHLELRFSQTHDRDDIGAAIALSTQVYKQAARDYDRARTAANLGAKFQARARQSATPRVEREQDFDRSVDFARIAFQLTPPGHPERWLRLRNLSAAVFARGKFRHHHQDLVDAIFHAREALAAVPPLSAVRERLIIHLADVLELHYTETGDPSMRDLDEINECIRWTREVKILYQHEDHRGDSVYQIRRWNSILSLLSRRIFLKYEQTQDPEDAGEAMRLAELMLDKDGSPLGSNARFQWPPPGRAGEGAEPGPAVDDDEHDGRLDMMTGVRGGEFHEAECAEEGGGRCGPFDPLQPAFRHHPHDDSYLGDPLLLPSEKIPPNAGYGYWLENLPHRTGAEARRGAHSTVAFFAGLATLWRRILGRRGGRLDMLCGATDYVFDRARADRADAGKWYAEQTRDLLRYLVDSIETEDHVNTIWGWIYNSPDASRAPLLRLFASQLARYGSNKPSPESVTELRILALKKAVQLSPSGTEPLLRARCLADLADAYSAAFSLTGTQEYFETARGHAREATRLGFVGSAINRDPKVCLPLIALLLDRYWLAGFLDDMQQSIQLVTESALSLNSADETFADALQILAVALQERSSRTKARLDLEEALLFARTALSSGRLSKRLLVTLLNVIAAIYAAQYQTGKEVDILDRQIQAGEMACRVVDRGDTQIRLAFHNLSLGFRARFQNAREKSSHTSVFDIERAVATEILAIAFSASRVVNRARLWMSLGNTYMARYDAFGVQRDRADAVRAYLQAARVANAGSPLVRITALTTAARLQASMDRPADALTSFERAIELFATLSARGMSHDNKQSLLSDVGGVPSDAAAAALLLLGTSGDGPLWAVKLLEQGRGLIIGTIIEERSEARQLLRIDPVLHRRFRDLQLRLAARREHEPSRRVLAYYDSANGHQPLAAEEEDLDAEMERLLGQIRDLDGMSHFFLAPSREELQDVSKEGAVIMVFNSAVFTKSFAIISTRGYTKAVELPEITTETIQRNLDVLRRVRKLAHEQYFKRGRRLIPVLEWLWTAAVKPILHSMGWRAHAGDSSHLVSHSVKDLPRVWWIGVGLLAHFPFHAAGCYGGDTPGESAMDVVNSTYVPTLKSLLYAREKRAALADTAHAKVCFVAMETTPGYPRLDGVENEAQLIQAAFPGDCVSRITPVTTLVHPTAAQVADHIGHCDVLHLACHAESDLTNPSRSRLILARTDPDGRGMDRPDELFVEDIMRRSSSAGAAAGIAFLRACYSADNPAVGLSDEAIHLASAFHLAGFNHVLATLWSTRNDSCRAVAEKFYTYLFQGAQEPTHRSVAVAFHRAVNDLREDSWTNPLLWASFVHVGA</sequence>
<evidence type="ECO:0000313" key="3">
    <source>
        <dbReference type="EMBL" id="KAK4139516.1"/>
    </source>
</evidence>
<feature type="domain" description="CHAT" evidence="2">
    <location>
        <begin position="1261"/>
        <end position="1575"/>
    </location>
</feature>
<feature type="region of interest" description="Disordered" evidence="1">
    <location>
        <begin position="490"/>
        <end position="511"/>
    </location>
</feature>
<evidence type="ECO:0000313" key="4">
    <source>
        <dbReference type="Proteomes" id="UP001302676"/>
    </source>
</evidence>
<dbReference type="GeneID" id="87818910"/>
<reference evidence="3" key="2">
    <citation type="submission" date="2023-05" db="EMBL/GenBank/DDBJ databases">
        <authorList>
            <consortium name="Lawrence Berkeley National Laboratory"/>
            <person name="Steindorff A."/>
            <person name="Hensen N."/>
            <person name="Bonometti L."/>
            <person name="Westerberg I."/>
            <person name="Brannstrom I.O."/>
            <person name="Guillou S."/>
            <person name="Cros-Aarteil S."/>
            <person name="Calhoun S."/>
            <person name="Haridas S."/>
            <person name="Kuo A."/>
            <person name="Mondo S."/>
            <person name="Pangilinan J."/>
            <person name="Riley R."/>
            <person name="Labutti K."/>
            <person name="Andreopoulos B."/>
            <person name="Lipzen A."/>
            <person name="Chen C."/>
            <person name="Yanf M."/>
            <person name="Daum C."/>
            <person name="Ng V."/>
            <person name="Clum A."/>
            <person name="Ohm R."/>
            <person name="Martin F."/>
            <person name="Silar P."/>
            <person name="Natvig D."/>
            <person name="Lalanne C."/>
            <person name="Gautier V."/>
            <person name="Ament-Velasquez S.L."/>
            <person name="Kruys A."/>
            <person name="Hutchinson M.I."/>
            <person name="Powell A.J."/>
            <person name="Barry K."/>
            <person name="Miller A.N."/>
            <person name="Grigoriev I.V."/>
            <person name="Debuchy R."/>
            <person name="Gladieux P."/>
            <person name="Thoren M.H."/>
            <person name="Johannesson H."/>
        </authorList>
    </citation>
    <scope>NUCLEOTIDE SEQUENCE</scope>
    <source>
        <strain evidence="3">CBS 141.50</strain>
    </source>
</reference>
<dbReference type="InterPro" id="IPR024983">
    <property type="entry name" value="CHAT_dom"/>
</dbReference>
<organism evidence="3 4">
    <name type="scientific">Dichotomopilus funicola</name>
    <dbReference type="NCBI Taxonomy" id="1934379"/>
    <lineage>
        <taxon>Eukaryota</taxon>
        <taxon>Fungi</taxon>
        <taxon>Dikarya</taxon>
        <taxon>Ascomycota</taxon>
        <taxon>Pezizomycotina</taxon>
        <taxon>Sordariomycetes</taxon>
        <taxon>Sordariomycetidae</taxon>
        <taxon>Sordariales</taxon>
        <taxon>Chaetomiaceae</taxon>
        <taxon>Dichotomopilus</taxon>
    </lineage>
</organism>
<dbReference type="InterPro" id="IPR011990">
    <property type="entry name" value="TPR-like_helical_dom_sf"/>
</dbReference>
<dbReference type="Proteomes" id="UP001302676">
    <property type="component" value="Unassembled WGS sequence"/>
</dbReference>